<proteinExistence type="inferred from homology"/>
<comment type="similarity">
    <text evidence="1">Belongs to the low molecular weight phosphotyrosine protein phosphatase family.</text>
</comment>
<feature type="active site" evidence="4">
    <location>
        <position position="18"/>
    </location>
</feature>
<protein>
    <submittedName>
        <fullName evidence="6">Protein tyrosine phosphatase</fullName>
    </submittedName>
</protein>
<sequence length="209" mass="22292">MVGDVFSILTVCTGNICRSPLGEQLLAQQLADLADVRVASAGTGALVGHGMPDQSLAIARSLGVVDPESHVSRQLTPELLDESDVVFAMAREHRRAIVELNPRVSKRVFTLREFARLADATSDDDLRAEFAPGPFGGDVPSSPVERLRAGVAAVAAGRGMLPPLADPLGDDVVDPYRRSQDVYDQSTREIVPAVSSIVSLLRRALALEV</sequence>
<evidence type="ECO:0000313" key="7">
    <source>
        <dbReference type="Proteomes" id="UP000000628"/>
    </source>
</evidence>
<keyword evidence="3" id="KW-0904">Protein phosphatase</keyword>
<dbReference type="PANTHER" id="PTHR11717:SF31">
    <property type="entry name" value="LOW MOLECULAR WEIGHT PROTEIN-TYROSINE-PHOSPHATASE ETP-RELATED"/>
    <property type="match status" value="1"/>
</dbReference>
<dbReference type="HOGENOM" id="CLU_071415_1_0_11"/>
<dbReference type="KEGG" id="jde:Jden_0037"/>
<accession>C7R4U3</accession>
<dbReference type="InterPro" id="IPR036196">
    <property type="entry name" value="Ptyr_pPase_sf"/>
</dbReference>
<dbReference type="Proteomes" id="UP000000628">
    <property type="component" value="Chromosome"/>
</dbReference>
<dbReference type="GO" id="GO:0004725">
    <property type="term" value="F:protein tyrosine phosphatase activity"/>
    <property type="evidence" value="ECO:0007669"/>
    <property type="project" value="InterPro"/>
</dbReference>
<dbReference type="InterPro" id="IPR017867">
    <property type="entry name" value="Tyr_phospatase_low_mol_wt"/>
</dbReference>
<dbReference type="EMBL" id="CP001706">
    <property type="protein sequence ID" value="ACV07716.1"/>
    <property type="molecule type" value="Genomic_DNA"/>
</dbReference>
<gene>
    <name evidence="6" type="ordered locus">Jden_0037</name>
</gene>
<dbReference type="AlphaFoldDB" id="C7R4U3"/>
<dbReference type="SMART" id="SM00226">
    <property type="entry name" value="LMWPc"/>
    <property type="match status" value="1"/>
</dbReference>
<dbReference type="STRING" id="471856.Jden_0037"/>
<name>C7R4U3_JONDD</name>
<dbReference type="Gene3D" id="3.40.50.2300">
    <property type="match status" value="1"/>
</dbReference>
<dbReference type="OrthoDB" id="9784339at2"/>
<dbReference type="InterPro" id="IPR050438">
    <property type="entry name" value="LMW_PTPase"/>
</dbReference>
<dbReference type="InterPro" id="IPR023485">
    <property type="entry name" value="Ptyr_pPase"/>
</dbReference>
<dbReference type="SUPFAM" id="SSF52788">
    <property type="entry name" value="Phosphotyrosine protein phosphatases I"/>
    <property type="match status" value="1"/>
</dbReference>
<reference evidence="6 7" key="1">
    <citation type="journal article" date="2009" name="Stand. Genomic Sci.">
        <title>Complete genome sequence of Jonesia denitrificans type strain (Prevot 55134).</title>
        <authorList>
            <person name="Pukall R."/>
            <person name="Gehrich-Schroter G."/>
            <person name="Lapidus A."/>
            <person name="Nolan M."/>
            <person name="Glavina Del Rio T."/>
            <person name="Lucas S."/>
            <person name="Chen F."/>
            <person name="Tice H."/>
            <person name="Pitluck S."/>
            <person name="Cheng J.F."/>
            <person name="Copeland A."/>
            <person name="Saunders E."/>
            <person name="Brettin T."/>
            <person name="Detter J.C."/>
            <person name="Bruce D."/>
            <person name="Goodwin L."/>
            <person name="Pati A."/>
            <person name="Ivanova N."/>
            <person name="Mavromatis K."/>
            <person name="Ovchinnikova G."/>
            <person name="Chen A."/>
            <person name="Palaniappan K."/>
            <person name="Land M."/>
            <person name="Hauser L."/>
            <person name="Chang Y.J."/>
            <person name="Jeffries C.D."/>
            <person name="Chain P."/>
            <person name="Goker M."/>
            <person name="Bristow J."/>
            <person name="Eisen J.A."/>
            <person name="Markowitz V."/>
            <person name="Hugenholtz P."/>
            <person name="Kyrpides N.C."/>
            <person name="Klenk H.P."/>
            <person name="Han C."/>
        </authorList>
    </citation>
    <scope>NUCLEOTIDE SEQUENCE [LARGE SCALE GENOMIC DNA]</scope>
    <source>
        <strain evidence="7">ATCC 14870 / DSM 20603 / BCRC 15368 / CIP 55.134 / JCM 11481 / NBRC 15587 / NCTC 10816 / Prevot 55134</strain>
    </source>
</reference>
<dbReference type="PANTHER" id="PTHR11717">
    <property type="entry name" value="LOW MOLECULAR WEIGHT PROTEIN TYROSINE PHOSPHATASE"/>
    <property type="match status" value="1"/>
</dbReference>
<organism evidence="6 7">
    <name type="scientific">Jonesia denitrificans (strain ATCC 14870 / DSM 20603 / BCRC 15368 / CIP 55.134 / JCM 11481 / NBRC 15587 / NCTC 10816 / Prevot 55134)</name>
    <name type="common">Listeria denitrificans</name>
    <dbReference type="NCBI Taxonomy" id="471856"/>
    <lineage>
        <taxon>Bacteria</taxon>
        <taxon>Bacillati</taxon>
        <taxon>Actinomycetota</taxon>
        <taxon>Actinomycetes</taxon>
        <taxon>Micrococcales</taxon>
        <taxon>Jonesiaceae</taxon>
        <taxon>Jonesia</taxon>
    </lineage>
</organism>
<evidence type="ECO:0000256" key="1">
    <source>
        <dbReference type="ARBA" id="ARBA00011063"/>
    </source>
</evidence>
<evidence type="ECO:0000256" key="4">
    <source>
        <dbReference type="PIRSR" id="PIRSR617867-1"/>
    </source>
</evidence>
<evidence type="ECO:0000259" key="5">
    <source>
        <dbReference type="SMART" id="SM00226"/>
    </source>
</evidence>
<keyword evidence="7" id="KW-1185">Reference proteome</keyword>
<dbReference type="eggNOG" id="COG0394">
    <property type="taxonomic scope" value="Bacteria"/>
</dbReference>
<dbReference type="PRINTS" id="PR00719">
    <property type="entry name" value="LMWPTPASE"/>
</dbReference>
<feature type="domain" description="Phosphotyrosine protein phosphatase I" evidence="5">
    <location>
        <begin position="6"/>
        <end position="200"/>
    </location>
</feature>
<evidence type="ECO:0000256" key="2">
    <source>
        <dbReference type="ARBA" id="ARBA00022801"/>
    </source>
</evidence>
<evidence type="ECO:0000313" key="6">
    <source>
        <dbReference type="EMBL" id="ACV07716.1"/>
    </source>
</evidence>
<dbReference type="Pfam" id="PF01451">
    <property type="entry name" value="LMWPc"/>
    <property type="match status" value="1"/>
</dbReference>
<evidence type="ECO:0000256" key="3">
    <source>
        <dbReference type="ARBA" id="ARBA00022912"/>
    </source>
</evidence>
<keyword evidence="2" id="KW-0378">Hydrolase</keyword>
<feature type="active site" description="Nucleophile" evidence="4">
    <location>
        <position position="12"/>
    </location>
</feature>